<name>A0A800N9A8_CYTFI</name>
<evidence type="ECO:0000313" key="3">
    <source>
        <dbReference type="Proteomes" id="UP000465778"/>
    </source>
</evidence>
<evidence type="ECO:0000259" key="1">
    <source>
        <dbReference type="Pfam" id="PF00535"/>
    </source>
</evidence>
<comment type="caution">
    <text evidence="2">The sequence shown here is derived from an EMBL/GenBank/DDBJ whole genome shotgun (WGS) entry which is preliminary data.</text>
</comment>
<dbReference type="EMBL" id="VDEM01000059">
    <property type="protein sequence ID" value="KAF0822384.1"/>
    <property type="molecule type" value="Genomic_DNA"/>
</dbReference>
<accession>A0A800N9A8</accession>
<gene>
    <name evidence="2" type="ORF">KIS1582_3872</name>
</gene>
<evidence type="ECO:0000313" key="2">
    <source>
        <dbReference type="EMBL" id="KAF0822384.1"/>
    </source>
</evidence>
<dbReference type="AlphaFoldDB" id="A0A800N9A8"/>
<dbReference type="Gene3D" id="3.90.550.10">
    <property type="entry name" value="Spore Coat Polysaccharide Biosynthesis Protein SpsA, Chain A"/>
    <property type="match status" value="1"/>
</dbReference>
<feature type="domain" description="Glycosyltransferase 2-like" evidence="1">
    <location>
        <begin position="9"/>
        <end position="169"/>
    </location>
</feature>
<dbReference type="SUPFAM" id="SSF53448">
    <property type="entry name" value="Nucleotide-diphospho-sugar transferases"/>
    <property type="match status" value="1"/>
</dbReference>
<dbReference type="OrthoDB" id="7615426at2"/>
<dbReference type="Proteomes" id="UP000465778">
    <property type="component" value="Unassembled WGS sequence"/>
</dbReference>
<dbReference type="InterPro" id="IPR029044">
    <property type="entry name" value="Nucleotide-diphossugar_trans"/>
</dbReference>
<dbReference type="RefSeq" id="WP_159346162.1">
    <property type="nucleotide sequence ID" value="NZ_JBALQO010000098.1"/>
</dbReference>
<dbReference type="InterPro" id="IPR001173">
    <property type="entry name" value="Glyco_trans_2-like"/>
</dbReference>
<dbReference type="Pfam" id="PF00535">
    <property type="entry name" value="Glycos_transf_2"/>
    <property type="match status" value="1"/>
</dbReference>
<sequence>MEMIEMLTIVLSWNRPNLLEKTIESYFRTVSVPHRLIVVDNASNDETVYCLKKLSKQYNFKAVFLEKNLGGLAFNHILKTVNLEDVKFVHFSENDIEYRKNWDKELLQKFDTFPKVGQLSPYSPFPEVEKGEVWGIKPAQFVQKGAQKIYLSLTNVGTTSIVRKELIKQGLRWENVGDKEFCCPADSKFSKQVRELGYAVAWNDRYLASNLGHNITEFQRELDYYIKNYQSKNKKRNTFNTFQKRLEKQGYNLMKQKDGRYIISKNINDRNN</sequence>
<protein>
    <recommendedName>
        <fullName evidence="1">Glycosyltransferase 2-like domain-containing protein</fullName>
    </recommendedName>
</protein>
<organism evidence="2 3">
    <name type="scientific">Cytobacillus firmus</name>
    <name type="common">Bacillus firmus</name>
    <dbReference type="NCBI Taxonomy" id="1399"/>
    <lineage>
        <taxon>Bacteria</taxon>
        <taxon>Bacillati</taxon>
        <taxon>Bacillota</taxon>
        <taxon>Bacilli</taxon>
        <taxon>Bacillales</taxon>
        <taxon>Bacillaceae</taxon>
        <taxon>Cytobacillus</taxon>
    </lineage>
</organism>
<reference evidence="2 3" key="1">
    <citation type="journal article" date="2020" name="G3 (Bethesda)">
        <title>Whole Genome Sequencing and Comparative Genomics of Two Nematicidal Bacillus Strains Reveals a Wide Range of Possible Virulence Factors.</title>
        <authorList>
            <person name="Susic N."/>
            <person name="Janezic S."/>
            <person name="Rupnik M."/>
            <person name="Geric Stare B."/>
        </authorList>
    </citation>
    <scope>NUCLEOTIDE SEQUENCE [LARGE SCALE GENOMIC DNA]</scope>
    <source>
        <strain evidence="2 3">I-1582</strain>
    </source>
</reference>
<proteinExistence type="predicted"/>